<dbReference type="GO" id="GO:0046872">
    <property type="term" value="F:metal ion binding"/>
    <property type="evidence" value="ECO:0007669"/>
    <property type="project" value="UniProtKB-KW"/>
</dbReference>
<keyword evidence="4" id="KW-0234">DNA repair</keyword>
<evidence type="ECO:0000256" key="4">
    <source>
        <dbReference type="ARBA" id="ARBA00023204"/>
    </source>
</evidence>
<reference evidence="6" key="1">
    <citation type="submission" date="2018-05" db="EMBL/GenBank/DDBJ databases">
        <authorList>
            <person name="Lanie J.A."/>
            <person name="Ng W.-L."/>
            <person name="Kazmierczak K.M."/>
            <person name="Andrzejewski T.M."/>
            <person name="Davidsen T.M."/>
            <person name="Wayne K.J."/>
            <person name="Tettelin H."/>
            <person name="Glass J.I."/>
            <person name="Rusch D."/>
            <person name="Podicherti R."/>
            <person name="Tsui H.-C.T."/>
            <person name="Winkler M.E."/>
        </authorList>
    </citation>
    <scope>NUCLEOTIDE SEQUENCE</scope>
</reference>
<evidence type="ECO:0000313" key="6">
    <source>
        <dbReference type="EMBL" id="SVC67011.1"/>
    </source>
</evidence>
<evidence type="ECO:0000256" key="2">
    <source>
        <dbReference type="ARBA" id="ARBA00022763"/>
    </source>
</evidence>
<proteinExistence type="predicted"/>
<feature type="non-terminal residue" evidence="6">
    <location>
        <position position="1"/>
    </location>
</feature>
<gene>
    <name evidence="6" type="ORF">METZ01_LOCUS319865</name>
</gene>
<dbReference type="AlphaFoldDB" id="A0A382P596"/>
<accession>A0A382P596</accession>
<dbReference type="InterPro" id="IPR015797">
    <property type="entry name" value="NUDIX_hydrolase-like_dom_sf"/>
</dbReference>
<dbReference type="SUPFAM" id="SSF55811">
    <property type="entry name" value="Nudix"/>
    <property type="match status" value="1"/>
</dbReference>
<name>A0A382P596_9ZZZZ</name>
<dbReference type="InterPro" id="IPR029119">
    <property type="entry name" value="MutY_C"/>
</dbReference>
<keyword evidence="3" id="KW-0378">Hydrolase</keyword>
<dbReference type="Gene3D" id="3.90.79.10">
    <property type="entry name" value="Nucleoside Triphosphate Pyrophosphohydrolase"/>
    <property type="match status" value="1"/>
</dbReference>
<feature type="domain" description="Adenine DNA glycosylase C-terminal" evidence="5">
    <location>
        <begin position="9"/>
        <end position="63"/>
    </location>
</feature>
<dbReference type="GO" id="GO:0006281">
    <property type="term" value="P:DNA repair"/>
    <property type="evidence" value="ECO:0007669"/>
    <property type="project" value="UniProtKB-KW"/>
</dbReference>
<protein>
    <recommendedName>
        <fullName evidence="5">Adenine DNA glycosylase C-terminal domain-containing protein</fullName>
    </recommendedName>
</protein>
<dbReference type="EMBL" id="UINC01104107">
    <property type="protein sequence ID" value="SVC67011.1"/>
    <property type="molecule type" value="Genomic_DNA"/>
</dbReference>
<dbReference type="Pfam" id="PF14815">
    <property type="entry name" value="NUDIX_4"/>
    <property type="match status" value="1"/>
</dbReference>
<sequence length="69" mass="7541">PSATTAWPVVSHSFSHFDLDMTPVEITVDDADGQCMDDARWLWYNIDAPAKIGLAAPVVQLLQAIGDRT</sequence>
<evidence type="ECO:0000259" key="5">
    <source>
        <dbReference type="Pfam" id="PF14815"/>
    </source>
</evidence>
<organism evidence="6">
    <name type="scientific">marine metagenome</name>
    <dbReference type="NCBI Taxonomy" id="408172"/>
    <lineage>
        <taxon>unclassified sequences</taxon>
        <taxon>metagenomes</taxon>
        <taxon>ecological metagenomes</taxon>
    </lineage>
</organism>
<evidence type="ECO:0000256" key="1">
    <source>
        <dbReference type="ARBA" id="ARBA00022723"/>
    </source>
</evidence>
<keyword evidence="2" id="KW-0227">DNA damage</keyword>
<dbReference type="GO" id="GO:0016787">
    <property type="term" value="F:hydrolase activity"/>
    <property type="evidence" value="ECO:0007669"/>
    <property type="project" value="UniProtKB-KW"/>
</dbReference>
<evidence type="ECO:0000256" key="3">
    <source>
        <dbReference type="ARBA" id="ARBA00022801"/>
    </source>
</evidence>
<keyword evidence="1" id="KW-0479">Metal-binding</keyword>